<sequence>MRIEVDARGQLCPKPVIMTKKELDNLTKGIVTTIVDNEVAKDNVSKLAASYGYSFIIDKGKENEYYIHITKGGVGEELNLNVCIPDTFKDLTIAIGSDKMGVGGEELGKILMKSFIYTVKETTPWPATMVFFNAGVYLTCEGSEVLEDLKALATEGVEIISCGTCLDYYNIKDKLQVGEIGNMYSIYEKMQNANNTINIG</sequence>
<feature type="domain" description="UPF0033" evidence="2">
    <location>
        <begin position="5"/>
        <end position="29"/>
    </location>
</feature>
<keyword evidence="4" id="KW-1185">Reference proteome</keyword>
<dbReference type="PROSITE" id="PS01148">
    <property type="entry name" value="UPF0033"/>
    <property type="match status" value="1"/>
</dbReference>
<dbReference type="NCBIfam" id="TIGR03527">
    <property type="entry name" value="selenium_YedF"/>
    <property type="match status" value="1"/>
</dbReference>
<gene>
    <name evidence="3" type="ORF">SAMN02745784_02517</name>
</gene>
<dbReference type="GeneID" id="90993606"/>
<dbReference type="InterPro" id="IPR019870">
    <property type="entry name" value="Se_metab_YedF"/>
</dbReference>
<dbReference type="InterPro" id="IPR001455">
    <property type="entry name" value="TusA-like"/>
</dbReference>
<dbReference type="Gene3D" id="3.30.110.40">
    <property type="entry name" value="TusA-like domain"/>
    <property type="match status" value="1"/>
</dbReference>
<dbReference type="STRING" id="1123404.SAMN02745784_02517"/>
<dbReference type="EMBL" id="FQTY01000015">
    <property type="protein sequence ID" value="SHF00836.1"/>
    <property type="molecule type" value="Genomic_DNA"/>
</dbReference>
<name>A0A1M4Y5D4_9FIRM</name>
<dbReference type="CDD" id="cd03421">
    <property type="entry name" value="SirA_like_N"/>
    <property type="match status" value="1"/>
</dbReference>
<dbReference type="Proteomes" id="UP000184114">
    <property type="component" value="Unassembled WGS sequence"/>
</dbReference>
<dbReference type="PANTHER" id="PTHR33279:SF6">
    <property type="entry name" value="SULFUR CARRIER PROTEIN YEDF-RELATED"/>
    <property type="match status" value="1"/>
</dbReference>
<dbReference type="SUPFAM" id="SSF75169">
    <property type="entry name" value="DsrEFH-like"/>
    <property type="match status" value="1"/>
</dbReference>
<dbReference type="PANTHER" id="PTHR33279">
    <property type="entry name" value="SULFUR CARRIER PROTEIN YEDF-RELATED"/>
    <property type="match status" value="1"/>
</dbReference>
<reference evidence="4" key="1">
    <citation type="submission" date="2016-11" db="EMBL/GenBank/DDBJ databases">
        <authorList>
            <person name="Varghese N."/>
            <person name="Submissions S."/>
        </authorList>
    </citation>
    <scope>NUCLEOTIDE SEQUENCE [LARGE SCALE GENOMIC DNA]</scope>
    <source>
        <strain evidence="4">DSM 18095</strain>
    </source>
</reference>
<dbReference type="InterPro" id="IPR027396">
    <property type="entry name" value="DsrEFH-like"/>
</dbReference>
<evidence type="ECO:0000313" key="3">
    <source>
        <dbReference type="EMBL" id="SHF00836.1"/>
    </source>
</evidence>
<evidence type="ECO:0000259" key="2">
    <source>
        <dbReference type="PROSITE" id="PS01148"/>
    </source>
</evidence>
<dbReference type="RefSeq" id="WP_072976795.1">
    <property type="nucleotide sequence ID" value="NZ_FQTY01000015.1"/>
</dbReference>
<comment type="similarity">
    <text evidence="1">Belongs to the sulfur carrier protein TusA family.</text>
</comment>
<dbReference type="SUPFAM" id="SSF64307">
    <property type="entry name" value="SirA-like"/>
    <property type="match status" value="1"/>
</dbReference>
<evidence type="ECO:0000313" key="4">
    <source>
        <dbReference type="Proteomes" id="UP000184114"/>
    </source>
</evidence>
<dbReference type="AlphaFoldDB" id="A0A1M4Y5D4"/>
<accession>A0A1M4Y5D4</accession>
<evidence type="ECO:0000256" key="1">
    <source>
        <dbReference type="ARBA" id="ARBA00008984"/>
    </source>
</evidence>
<dbReference type="Pfam" id="PF01206">
    <property type="entry name" value="TusA"/>
    <property type="match status" value="1"/>
</dbReference>
<proteinExistence type="inferred from homology"/>
<organism evidence="3 4">
    <name type="scientific">Tissierella praeacuta DSM 18095</name>
    <dbReference type="NCBI Taxonomy" id="1123404"/>
    <lineage>
        <taxon>Bacteria</taxon>
        <taxon>Bacillati</taxon>
        <taxon>Bacillota</taxon>
        <taxon>Tissierellia</taxon>
        <taxon>Tissierellales</taxon>
        <taxon>Tissierellaceae</taxon>
        <taxon>Tissierella</taxon>
    </lineage>
</organism>
<dbReference type="InterPro" id="IPR036868">
    <property type="entry name" value="TusA-like_sf"/>
</dbReference>
<protein>
    <submittedName>
        <fullName evidence="3">Selenium metabolism protein YedF</fullName>
    </submittedName>
</protein>